<accession>A0A6J6YQA9</accession>
<reference evidence="1" key="1">
    <citation type="submission" date="2020-05" db="EMBL/GenBank/DDBJ databases">
        <authorList>
            <person name="Chiriac C."/>
            <person name="Salcher M."/>
            <person name="Ghai R."/>
            <person name="Kavagutti S V."/>
        </authorList>
    </citation>
    <scope>NUCLEOTIDE SEQUENCE</scope>
</reference>
<dbReference type="EMBL" id="CAFAAI010000279">
    <property type="protein sequence ID" value="CAB4809346.1"/>
    <property type="molecule type" value="Genomic_DNA"/>
</dbReference>
<protein>
    <submittedName>
        <fullName evidence="1">Unannotated protein</fullName>
    </submittedName>
</protein>
<evidence type="ECO:0000313" key="1">
    <source>
        <dbReference type="EMBL" id="CAB4809346.1"/>
    </source>
</evidence>
<gene>
    <name evidence="1" type="ORF">UFOPK2992_01474</name>
</gene>
<proteinExistence type="predicted"/>
<organism evidence="1">
    <name type="scientific">freshwater metagenome</name>
    <dbReference type="NCBI Taxonomy" id="449393"/>
    <lineage>
        <taxon>unclassified sequences</taxon>
        <taxon>metagenomes</taxon>
        <taxon>ecological metagenomes</taxon>
    </lineage>
</organism>
<dbReference type="AlphaFoldDB" id="A0A6J6YQA9"/>
<dbReference type="AntiFam" id="ANF00162">
    <property type="entry name" value="Shadow ORF (opposite ppdK)"/>
</dbReference>
<name>A0A6J6YQA9_9ZZZZ</name>
<sequence>MQHLIEMLGSDAGDGLGAADLPALIALASALGHVDGHLQCSSTGALADTGLQHPQLALLDGELGVAHVGVMTLETLEDGHQLGMKHWEVTLHVIEIFGIANTGNHIFALGVDEEVAVWLVLASGCVAGEANAGAAVLVAVTEHHDLHVYCGAEFVADALANTVGNGASTIPAREHGLNRATQLLHGILWERLAGGLFHNGLIRLAQCLERSGWNLGIGLDAGRLLRGFELVLERLARHVEHDAAVHRNEATVAVVRETLVACDASQTLDALVVETEVQDGVHHARHRELGARANTHEQRIVGIAEIALHRCFELGHLRGDLGIETLRPAAVHVRTAGVGADGETRWHRQFQHTGHLSEVGTLSAKEVFVLHGGTAMFVGESVDIRHGH</sequence>